<organism evidence="1">
    <name type="scientific">Anguilla anguilla</name>
    <name type="common">European freshwater eel</name>
    <name type="synonym">Muraena anguilla</name>
    <dbReference type="NCBI Taxonomy" id="7936"/>
    <lineage>
        <taxon>Eukaryota</taxon>
        <taxon>Metazoa</taxon>
        <taxon>Chordata</taxon>
        <taxon>Craniata</taxon>
        <taxon>Vertebrata</taxon>
        <taxon>Euteleostomi</taxon>
        <taxon>Actinopterygii</taxon>
        <taxon>Neopterygii</taxon>
        <taxon>Teleostei</taxon>
        <taxon>Anguilliformes</taxon>
        <taxon>Anguillidae</taxon>
        <taxon>Anguilla</taxon>
    </lineage>
</organism>
<protein>
    <submittedName>
        <fullName evidence="1">Uncharacterized protein</fullName>
    </submittedName>
</protein>
<reference evidence="1" key="1">
    <citation type="submission" date="2014-11" db="EMBL/GenBank/DDBJ databases">
        <authorList>
            <person name="Amaro Gonzalez C."/>
        </authorList>
    </citation>
    <scope>NUCLEOTIDE SEQUENCE</scope>
</reference>
<proteinExistence type="predicted"/>
<name>A0A0E9VF21_ANGAN</name>
<evidence type="ECO:0000313" key="1">
    <source>
        <dbReference type="EMBL" id="JAH76606.1"/>
    </source>
</evidence>
<dbReference type="AlphaFoldDB" id="A0A0E9VF21"/>
<sequence>MTCTCTKLTTLEENLPRSHLRNYIMLVRCWEAVVSGQFSLDNASLTACRWPSRKFLVTGYSNGRDW</sequence>
<reference evidence="1" key="2">
    <citation type="journal article" date="2015" name="Fish Shellfish Immunol.">
        <title>Early steps in the European eel (Anguilla anguilla)-Vibrio vulnificus interaction in the gills: Role of the RtxA13 toxin.</title>
        <authorList>
            <person name="Callol A."/>
            <person name="Pajuelo D."/>
            <person name="Ebbesson L."/>
            <person name="Teles M."/>
            <person name="MacKenzie S."/>
            <person name="Amaro C."/>
        </authorList>
    </citation>
    <scope>NUCLEOTIDE SEQUENCE</scope>
</reference>
<dbReference type="EMBL" id="GBXM01031971">
    <property type="protein sequence ID" value="JAH76606.1"/>
    <property type="molecule type" value="Transcribed_RNA"/>
</dbReference>
<accession>A0A0E9VF21</accession>